<protein>
    <recommendedName>
        <fullName evidence="7">Protein kinase domain-containing protein</fullName>
    </recommendedName>
</protein>
<dbReference type="Gene3D" id="1.10.510.10">
    <property type="entry name" value="Transferase(Phosphotransferase) domain 1"/>
    <property type="match status" value="1"/>
</dbReference>
<dbReference type="AlphaFoldDB" id="A0A9R1QY86"/>
<keyword evidence="4 5" id="KW-0067">ATP-binding</keyword>
<proteinExistence type="inferred from homology"/>
<dbReference type="PROSITE" id="PS00107">
    <property type="entry name" value="PROTEIN_KINASE_ATP"/>
    <property type="match status" value="1"/>
</dbReference>
<dbReference type="Gramene" id="TRITD3Bv1G271220.2">
    <property type="protein sequence ID" value="TRITD3Bv1G271220.2"/>
    <property type="gene ID" value="TRITD3Bv1G271220"/>
</dbReference>
<evidence type="ECO:0000256" key="3">
    <source>
        <dbReference type="ARBA" id="ARBA00022777"/>
    </source>
</evidence>
<dbReference type="InterPro" id="IPR000719">
    <property type="entry name" value="Prot_kinase_dom"/>
</dbReference>
<organism evidence="8 9">
    <name type="scientific">Triticum turgidum subsp. durum</name>
    <name type="common">Durum wheat</name>
    <name type="synonym">Triticum durum</name>
    <dbReference type="NCBI Taxonomy" id="4567"/>
    <lineage>
        <taxon>Eukaryota</taxon>
        <taxon>Viridiplantae</taxon>
        <taxon>Streptophyta</taxon>
        <taxon>Embryophyta</taxon>
        <taxon>Tracheophyta</taxon>
        <taxon>Spermatophyta</taxon>
        <taxon>Magnoliopsida</taxon>
        <taxon>Liliopsida</taxon>
        <taxon>Poales</taxon>
        <taxon>Poaceae</taxon>
        <taxon>BOP clade</taxon>
        <taxon>Pooideae</taxon>
        <taxon>Triticodae</taxon>
        <taxon>Triticeae</taxon>
        <taxon>Triticinae</taxon>
        <taxon>Triticum</taxon>
    </lineage>
</organism>
<evidence type="ECO:0000256" key="2">
    <source>
        <dbReference type="ARBA" id="ARBA00022741"/>
    </source>
</evidence>
<keyword evidence="9" id="KW-1185">Reference proteome</keyword>
<dbReference type="InterPro" id="IPR008271">
    <property type="entry name" value="Ser/Thr_kinase_AS"/>
</dbReference>
<evidence type="ECO:0000256" key="6">
    <source>
        <dbReference type="RuleBase" id="RU000304"/>
    </source>
</evidence>
<dbReference type="EMBL" id="LT934116">
    <property type="protein sequence ID" value="VAH85808.1"/>
    <property type="molecule type" value="Genomic_DNA"/>
</dbReference>
<keyword evidence="1" id="KW-0808">Transferase</keyword>
<feature type="domain" description="Protein kinase" evidence="7">
    <location>
        <begin position="38"/>
        <end position="294"/>
    </location>
</feature>
<evidence type="ECO:0000256" key="4">
    <source>
        <dbReference type="ARBA" id="ARBA00022840"/>
    </source>
</evidence>
<dbReference type="GO" id="GO:0005524">
    <property type="term" value="F:ATP binding"/>
    <property type="evidence" value="ECO:0007669"/>
    <property type="project" value="UniProtKB-UniRule"/>
</dbReference>
<sequence>MERRSTVTRMDLEFMLIDETAEPMALPLTLLRHITDDFSAEHEIGRGGFAVVYKGKLGNRTVAVKRMSNTFVDESEFHREVQCLMMVKHKNIVRFLGYYAETHWTMVTQEGKFVMADVNQRLLCFEYLPNGSLDKYITGLQWRDRFQIITGICQGLHYLHQNSFMHLDLKPTNILLDDNLVPKLADFGLSGYIAPEYYNYTEVTHQLSPLLDIYSLGIIIIEILTGRKGNIDVELVVESWSNMVEKSHSDVQMEQVRICAEIAIECIDFNPAKRPDTQHIISRLDQIKIMDGYVKTGMITSHQL</sequence>
<dbReference type="PROSITE" id="PS00108">
    <property type="entry name" value="PROTEIN_KINASE_ST"/>
    <property type="match status" value="1"/>
</dbReference>
<evidence type="ECO:0000256" key="5">
    <source>
        <dbReference type="PROSITE-ProRule" id="PRU10141"/>
    </source>
</evidence>
<evidence type="ECO:0000259" key="7">
    <source>
        <dbReference type="PROSITE" id="PS50011"/>
    </source>
</evidence>
<dbReference type="PANTHER" id="PTHR45707:SF77">
    <property type="entry name" value="PROTEIN KINASE DOMAIN-CONTAINING PROTEIN"/>
    <property type="match status" value="1"/>
</dbReference>
<dbReference type="GO" id="GO:0004674">
    <property type="term" value="F:protein serine/threonine kinase activity"/>
    <property type="evidence" value="ECO:0007669"/>
    <property type="project" value="UniProtKB-KW"/>
</dbReference>
<dbReference type="Pfam" id="PF00069">
    <property type="entry name" value="Pkinase"/>
    <property type="match status" value="1"/>
</dbReference>
<dbReference type="PIRSF" id="PIRSF000654">
    <property type="entry name" value="Integrin-linked_kinase"/>
    <property type="match status" value="1"/>
</dbReference>
<dbReference type="InterPro" id="IPR017441">
    <property type="entry name" value="Protein_kinase_ATP_BS"/>
</dbReference>
<evidence type="ECO:0000313" key="9">
    <source>
        <dbReference type="Proteomes" id="UP000324705"/>
    </source>
</evidence>
<dbReference type="PROSITE" id="PS50011">
    <property type="entry name" value="PROTEIN_KINASE_DOM"/>
    <property type="match status" value="1"/>
</dbReference>
<dbReference type="Proteomes" id="UP000324705">
    <property type="component" value="Chromosome 3B"/>
</dbReference>
<dbReference type="InterPro" id="IPR011009">
    <property type="entry name" value="Kinase-like_dom_sf"/>
</dbReference>
<evidence type="ECO:0000313" key="8">
    <source>
        <dbReference type="EMBL" id="VAH85808.1"/>
    </source>
</evidence>
<accession>A0A9R1QY86</accession>
<dbReference type="PANTHER" id="PTHR45707">
    <property type="entry name" value="C2 CALCIUM/LIPID-BINDING PLANT PHOSPHORIBOSYLTRANSFERASE FAMILY PROTEIN"/>
    <property type="match status" value="1"/>
</dbReference>
<reference evidence="8 9" key="1">
    <citation type="submission" date="2017-09" db="EMBL/GenBank/DDBJ databases">
        <authorList>
            <consortium name="International Durum Wheat Genome Sequencing Consortium (IDWGSC)"/>
            <person name="Milanesi L."/>
        </authorList>
    </citation>
    <scope>NUCLEOTIDE SEQUENCE [LARGE SCALE GENOMIC DNA]</scope>
    <source>
        <strain evidence="9">cv. Svevo</strain>
    </source>
</reference>
<dbReference type="SMART" id="SM00220">
    <property type="entry name" value="S_TKc"/>
    <property type="match status" value="1"/>
</dbReference>
<keyword evidence="2 5" id="KW-0547">Nucleotide-binding</keyword>
<feature type="binding site" evidence="5">
    <location>
        <position position="65"/>
    </location>
    <ligand>
        <name>ATP</name>
        <dbReference type="ChEBI" id="CHEBI:30616"/>
    </ligand>
</feature>
<keyword evidence="6" id="KW-0723">Serine/threonine-protein kinase</keyword>
<comment type="similarity">
    <text evidence="6">Belongs to the protein kinase superfamily.</text>
</comment>
<dbReference type="SUPFAM" id="SSF56112">
    <property type="entry name" value="Protein kinase-like (PK-like)"/>
    <property type="match status" value="1"/>
</dbReference>
<name>A0A9R1QY86_TRITD</name>
<evidence type="ECO:0000256" key="1">
    <source>
        <dbReference type="ARBA" id="ARBA00022679"/>
    </source>
</evidence>
<gene>
    <name evidence="8" type="ORF">TRITD_3Bv1G271220</name>
</gene>
<keyword evidence="3" id="KW-0418">Kinase</keyword>